<organism evidence="1 2">
    <name type="scientific">Handroanthus impetiginosus</name>
    <dbReference type="NCBI Taxonomy" id="429701"/>
    <lineage>
        <taxon>Eukaryota</taxon>
        <taxon>Viridiplantae</taxon>
        <taxon>Streptophyta</taxon>
        <taxon>Embryophyta</taxon>
        <taxon>Tracheophyta</taxon>
        <taxon>Spermatophyta</taxon>
        <taxon>Magnoliopsida</taxon>
        <taxon>eudicotyledons</taxon>
        <taxon>Gunneridae</taxon>
        <taxon>Pentapetalae</taxon>
        <taxon>asterids</taxon>
        <taxon>lamiids</taxon>
        <taxon>Lamiales</taxon>
        <taxon>Bignoniaceae</taxon>
        <taxon>Crescentiina</taxon>
        <taxon>Tabebuia alliance</taxon>
        <taxon>Handroanthus</taxon>
    </lineage>
</organism>
<dbReference type="Proteomes" id="UP000231279">
    <property type="component" value="Unassembled WGS sequence"/>
</dbReference>
<protein>
    <submittedName>
        <fullName evidence="1">Uncharacterized protein</fullName>
    </submittedName>
</protein>
<proteinExistence type="predicted"/>
<comment type="caution">
    <text evidence="1">The sequence shown here is derived from an EMBL/GenBank/DDBJ whole genome shotgun (WGS) entry which is preliminary data.</text>
</comment>
<name>A0A2G9HJ72_9LAMI</name>
<sequence length="100" mass="10996">MKIKVQLGLASAHKIPIGSFVVGQCGPTSPPPLLREHSMSQAETHRVSSVKWSSVTAAIEESRTRKWLEVEISFTEYSLMSLTSLSLMDLPTARNSRGLL</sequence>
<evidence type="ECO:0000313" key="1">
    <source>
        <dbReference type="EMBL" id="PIN17582.1"/>
    </source>
</evidence>
<gene>
    <name evidence="1" type="ORF">CDL12_09763</name>
</gene>
<evidence type="ECO:0000313" key="2">
    <source>
        <dbReference type="Proteomes" id="UP000231279"/>
    </source>
</evidence>
<keyword evidence="2" id="KW-1185">Reference proteome</keyword>
<reference evidence="2" key="1">
    <citation type="journal article" date="2018" name="Gigascience">
        <title>Genome assembly of the Pink Ipe (Handroanthus impetiginosus, Bignoniaceae), a highly valued, ecologically keystone Neotropical timber forest tree.</title>
        <authorList>
            <person name="Silva-Junior O.B."/>
            <person name="Grattapaglia D."/>
            <person name="Novaes E."/>
            <person name="Collevatti R.G."/>
        </authorList>
    </citation>
    <scope>NUCLEOTIDE SEQUENCE [LARGE SCALE GENOMIC DNA]</scope>
    <source>
        <strain evidence="2">cv. UFG-1</strain>
    </source>
</reference>
<dbReference type="AlphaFoldDB" id="A0A2G9HJ72"/>
<accession>A0A2G9HJ72</accession>
<dbReference type="EMBL" id="NKXS01001646">
    <property type="protein sequence ID" value="PIN17582.1"/>
    <property type="molecule type" value="Genomic_DNA"/>
</dbReference>